<dbReference type="Proteomes" id="UP000235672">
    <property type="component" value="Unassembled WGS sequence"/>
</dbReference>
<name>A0A2J6Q4Z9_9HELO</name>
<dbReference type="OrthoDB" id="5347061at2759"/>
<dbReference type="PANTHER" id="PTHR33112">
    <property type="entry name" value="DOMAIN PROTEIN, PUTATIVE-RELATED"/>
    <property type="match status" value="1"/>
</dbReference>
<proteinExistence type="predicted"/>
<evidence type="ECO:0000259" key="2">
    <source>
        <dbReference type="Pfam" id="PF06985"/>
    </source>
</evidence>
<feature type="domain" description="Heterokaryon incompatibility" evidence="2">
    <location>
        <begin position="209"/>
        <end position="355"/>
    </location>
</feature>
<dbReference type="STRING" id="1745343.A0A2J6Q4Z9"/>
<accession>A0A2J6Q4Z9</accession>
<dbReference type="PANTHER" id="PTHR33112:SF13">
    <property type="entry name" value="HETEROKARYON INCOMPATIBILITY DOMAIN-CONTAINING PROTEIN"/>
    <property type="match status" value="1"/>
</dbReference>
<evidence type="ECO:0000313" key="4">
    <source>
        <dbReference type="Proteomes" id="UP000235672"/>
    </source>
</evidence>
<dbReference type="InterPro" id="IPR010730">
    <property type="entry name" value="HET"/>
</dbReference>
<dbReference type="AlphaFoldDB" id="A0A2J6Q4Z9"/>
<feature type="compositionally biased region" description="Acidic residues" evidence="1">
    <location>
        <begin position="752"/>
        <end position="770"/>
    </location>
</feature>
<reference evidence="3 4" key="1">
    <citation type="submission" date="2016-05" db="EMBL/GenBank/DDBJ databases">
        <title>A degradative enzymes factory behind the ericoid mycorrhizal symbiosis.</title>
        <authorList>
            <consortium name="DOE Joint Genome Institute"/>
            <person name="Martino E."/>
            <person name="Morin E."/>
            <person name="Grelet G."/>
            <person name="Kuo A."/>
            <person name="Kohler A."/>
            <person name="Daghino S."/>
            <person name="Barry K."/>
            <person name="Choi C."/>
            <person name="Cichocki N."/>
            <person name="Clum A."/>
            <person name="Copeland A."/>
            <person name="Hainaut M."/>
            <person name="Haridas S."/>
            <person name="Labutti K."/>
            <person name="Lindquist E."/>
            <person name="Lipzen A."/>
            <person name="Khouja H.-R."/>
            <person name="Murat C."/>
            <person name="Ohm R."/>
            <person name="Olson A."/>
            <person name="Spatafora J."/>
            <person name="Veneault-Fourrey C."/>
            <person name="Henrissat B."/>
            <person name="Grigoriev I."/>
            <person name="Martin F."/>
            <person name="Perotto S."/>
        </authorList>
    </citation>
    <scope>NUCLEOTIDE SEQUENCE [LARGE SCALE GENOMIC DNA]</scope>
    <source>
        <strain evidence="3 4">UAMH 7357</strain>
    </source>
</reference>
<sequence length="809" mass="90427">MAGLHHPNTVADVYDHAYDISIEEISYPNTAAEVHDYACDVCIDFNFFFLTQSMRNIKVTASSGCRTCALLRDAIQYYTPELDDSTEFTVHKGPSVLEIIYTDVSTDSVSPAEIPHPIRLTLFVNCSGDDGSYQVYPVPASKIPSISGDTASPKVNHLAQEWLSKCLLEHEPCKISDLRELPTRVLDLQSFEHSNDIRLYESNGEAAPYCTLSHCWGTVPVIKLTRNVLNRYKERIQFDSLPRTFQDAVTFTRSLSVRYLWIDSLCIIQDTDDWNSEASKMAAVYSGSYLTIAASKASNAEDGLFSTVGSDHTLRPLKFTKADGELVEVFVRRKISHLDPRQNFPLLSRAWVLQERILSPRVLHFGPQELLWECMEARQCECSFVNAPSMSDHMAAAKRSYMCLFSKTCPSSHGLDLWRSIVSQYSLLKLTYSNDIFSALAGLAQRSMSLIGSNYIAGLWFNNALPGYLLWRTPVLLSIPYMTDYNLLAPRLSPARAPTWSWASVQSPVEFPEYHGFWSPWDRLGCSHSLVNQFTGLLRGSIYVISQLVLVKLQRIGRNYAGTSTYEIALLMDGENIEGLSCRLDYDIWEKDDNEVQDGSMLFCAVVGYSWTEEDWPGDVTPEILESEETMAKATLHCLILRNRSMSELASSIPDEAVEQEEAEEKPQSAQSSHEAIALEGESPPIANQERDISATDDGSQGELRSTDSKEVKTISHSPDTMTGIRSQAEKHNTPSQGNGELRDTVMQNLEDPQDDGCEAEDAEDSSEEDGFPKFERIGVAELAPAETGSLTAFLMSCLEAPFFEIEIV</sequence>
<gene>
    <name evidence="3" type="ORF">NA56DRAFT_125481</name>
</gene>
<dbReference type="EMBL" id="KZ613481">
    <property type="protein sequence ID" value="PMD21367.1"/>
    <property type="molecule type" value="Genomic_DNA"/>
</dbReference>
<dbReference type="Pfam" id="PF06985">
    <property type="entry name" value="HET"/>
    <property type="match status" value="1"/>
</dbReference>
<feature type="compositionally biased region" description="Basic and acidic residues" evidence="1">
    <location>
        <begin position="705"/>
        <end position="714"/>
    </location>
</feature>
<organism evidence="3 4">
    <name type="scientific">Hyaloscypha hepaticicola</name>
    <dbReference type="NCBI Taxonomy" id="2082293"/>
    <lineage>
        <taxon>Eukaryota</taxon>
        <taxon>Fungi</taxon>
        <taxon>Dikarya</taxon>
        <taxon>Ascomycota</taxon>
        <taxon>Pezizomycotina</taxon>
        <taxon>Leotiomycetes</taxon>
        <taxon>Helotiales</taxon>
        <taxon>Hyaloscyphaceae</taxon>
        <taxon>Hyaloscypha</taxon>
    </lineage>
</organism>
<feature type="compositionally biased region" description="Polar residues" evidence="1">
    <location>
        <begin position="715"/>
        <end position="726"/>
    </location>
</feature>
<protein>
    <submittedName>
        <fullName evidence="3">HET-domain-containing protein</fullName>
    </submittedName>
</protein>
<evidence type="ECO:0000313" key="3">
    <source>
        <dbReference type="EMBL" id="PMD21367.1"/>
    </source>
</evidence>
<feature type="region of interest" description="Disordered" evidence="1">
    <location>
        <begin position="651"/>
        <end position="774"/>
    </location>
</feature>
<evidence type="ECO:0000256" key="1">
    <source>
        <dbReference type="SAM" id="MobiDB-lite"/>
    </source>
</evidence>
<keyword evidence="4" id="KW-1185">Reference proteome</keyword>